<dbReference type="OrthoDB" id="10312242at2759"/>
<dbReference type="Proteomes" id="UP000355283">
    <property type="component" value="Unassembled WGS sequence"/>
</dbReference>
<keyword evidence="4" id="KW-1185">Reference proteome</keyword>
<sequence>MRHVCQLLLALSIIHLAACNRKTGIFNKFFESQQSVQEPTDSTVRPAGGRRNDRNLVPPLGSANGDLSVLKETLFDPLADWEWDLAERAFAGDVFAVLREGMLTNKAHVDELKATWSDPVVLRFLRDETPLLKAFKPLRPLFSKEALTPQDGVDAVETFKNAMLKVLATIEAVRDPEGMATLMFNYSNLQDPEWVSLIARLQAGEKEAQLELQQYILDRELGGLIDLKEMGFDGQEPSILKQAREAVQREEPELWDSIFREDPIARKYMEAPETVLKDVMDLTSEFATNLKGKTTLDFGTASV</sequence>
<proteinExistence type="predicted"/>
<evidence type="ECO:0000256" key="2">
    <source>
        <dbReference type="SAM" id="SignalP"/>
    </source>
</evidence>
<feature type="chain" id="PRO_5020033738" evidence="2">
    <location>
        <begin position="20"/>
        <end position="303"/>
    </location>
</feature>
<feature type="signal peptide" evidence="2">
    <location>
        <begin position="1"/>
        <end position="19"/>
    </location>
</feature>
<keyword evidence="2" id="KW-0732">Signal</keyword>
<reference evidence="3 4" key="1">
    <citation type="submission" date="2019-01" db="EMBL/GenBank/DDBJ databases">
        <title>Nuclear Genome Assembly of the Microalgal Biofuel strain Nannochloropsis salina CCMP1776.</title>
        <authorList>
            <person name="Hovde B."/>
        </authorList>
    </citation>
    <scope>NUCLEOTIDE SEQUENCE [LARGE SCALE GENOMIC DNA]</scope>
    <source>
        <strain evidence="3 4">CCMP1776</strain>
    </source>
</reference>
<comment type="caution">
    <text evidence="3">The sequence shown here is derived from an EMBL/GenBank/DDBJ whole genome shotgun (WGS) entry which is preliminary data.</text>
</comment>
<protein>
    <submittedName>
        <fullName evidence="3">Uncharacterized protein</fullName>
    </submittedName>
</protein>
<evidence type="ECO:0000256" key="1">
    <source>
        <dbReference type="SAM" id="MobiDB-lite"/>
    </source>
</evidence>
<name>A0A4D9CVM0_9STRA</name>
<accession>A0A4D9CVM0</accession>
<gene>
    <name evidence="3" type="ORF">NSK_005456</name>
</gene>
<feature type="region of interest" description="Disordered" evidence="1">
    <location>
        <begin position="37"/>
        <end position="60"/>
    </location>
</feature>
<dbReference type="AlphaFoldDB" id="A0A4D9CVM0"/>
<dbReference type="EMBL" id="SDOX01000050">
    <property type="protein sequence ID" value="TFJ83240.1"/>
    <property type="molecule type" value="Genomic_DNA"/>
</dbReference>
<evidence type="ECO:0000313" key="3">
    <source>
        <dbReference type="EMBL" id="TFJ83240.1"/>
    </source>
</evidence>
<organism evidence="3 4">
    <name type="scientific">Nannochloropsis salina CCMP1776</name>
    <dbReference type="NCBI Taxonomy" id="1027361"/>
    <lineage>
        <taxon>Eukaryota</taxon>
        <taxon>Sar</taxon>
        <taxon>Stramenopiles</taxon>
        <taxon>Ochrophyta</taxon>
        <taxon>Eustigmatophyceae</taxon>
        <taxon>Eustigmatales</taxon>
        <taxon>Monodopsidaceae</taxon>
        <taxon>Microchloropsis</taxon>
        <taxon>Microchloropsis salina</taxon>
    </lineage>
</organism>
<evidence type="ECO:0000313" key="4">
    <source>
        <dbReference type="Proteomes" id="UP000355283"/>
    </source>
</evidence>